<dbReference type="EMBL" id="PYOP01000050">
    <property type="protein sequence ID" value="PSW92202.1"/>
    <property type="molecule type" value="Genomic_DNA"/>
</dbReference>
<feature type="domain" description="OLD protein-like TOPRIM" evidence="1">
    <location>
        <begin position="36"/>
        <end position="98"/>
    </location>
</feature>
<evidence type="ECO:0000313" key="2">
    <source>
        <dbReference type="EMBL" id="PSW92202.1"/>
    </source>
</evidence>
<accession>A0ABX5GMN7</accession>
<protein>
    <recommendedName>
        <fullName evidence="1">OLD protein-like TOPRIM domain-containing protein</fullName>
    </recommendedName>
</protein>
<evidence type="ECO:0000259" key="1">
    <source>
        <dbReference type="Pfam" id="PF20469"/>
    </source>
</evidence>
<gene>
    <name evidence="2" type="ORF">C9J52_19130</name>
</gene>
<name>A0ABX5GMN7_9GAMM</name>
<dbReference type="Proteomes" id="UP000241190">
    <property type="component" value="Unassembled WGS sequence"/>
</dbReference>
<reference evidence="2 3" key="1">
    <citation type="submission" date="2018-03" db="EMBL/GenBank/DDBJ databases">
        <title>Whole genome sequencing of Histamine producing bacteria.</title>
        <authorList>
            <person name="Butler K."/>
        </authorList>
    </citation>
    <scope>NUCLEOTIDE SEQUENCE [LARGE SCALE GENOMIC DNA]</scope>
    <source>
        <strain evidence="2 3">ATCC 51761</strain>
    </source>
</reference>
<evidence type="ECO:0000313" key="3">
    <source>
        <dbReference type="Proteomes" id="UP000241190"/>
    </source>
</evidence>
<dbReference type="Pfam" id="PF20469">
    <property type="entry name" value="OLD-like_TOPRIM"/>
    <property type="match status" value="1"/>
</dbReference>
<organism evidence="2 3">
    <name type="scientific">Photobacterium iliopiscarium</name>
    <dbReference type="NCBI Taxonomy" id="56192"/>
    <lineage>
        <taxon>Bacteria</taxon>
        <taxon>Pseudomonadati</taxon>
        <taxon>Pseudomonadota</taxon>
        <taxon>Gammaproteobacteria</taxon>
        <taxon>Vibrionales</taxon>
        <taxon>Vibrionaceae</taxon>
        <taxon>Photobacterium</taxon>
    </lineage>
</organism>
<keyword evidence="3" id="KW-1185">Reference proteome</keyword>
<proteinExistence type="predicted"/>
<comment type="caution">
    <text evidence="2">The sequence shown here is derived from an EMBL/GenBank/DDBJ whole genome shotgun (WGS) entry which is preliminary data.</text>
</comment>
<sequence length="251" mass="28465">MHMGMTIEEYAMEQVYEDLHHKAVLHQATLDQCIYVFVEGESEEVAFPILLERAGVKLKKDGIFISSYNGINNLPHVLRLMGQTLSYDRPIIITYDNDLDGQRISRKISQYTVNSNHIALLTIPSHNIVTYKNGHQGGSFEEAFDPVHFINVCFTKAFMPQHIAVQKQQFLIDFDVNKPWLSQVCEFCKINGYMDFGSCKVKLAEKLALSCPTLPSSFTDLASLIVKTRKDNPIKHPDDVDLPRISGITCK</sequence>
<dbReference type="InterPro" id="IPR034139">
    <property type="entry name" value="TOPRIM_OLD"/>
</dbReference>